<dbReference type="Pfam" id="PF00483">
    <property type="entry name" value="NTP_transferase"/>
    <property type="match status" value="1"/>
</dbReference>
<dbReference type="InterPro" id="IPR005835">
    <property type="entry name" value="NTP_transferase_dom"/>
</dbReference>
<dbReference type="InterPro" id="IPR014710">
    <property type="entry name" value="RmlC-like_jellyroll"/>
</dbReference>
<evidence type="ECO:0000256" key="6">
    <source>
        <dbReference type="ARBA" id="ARBA00022741"/>
    </source>
</evidence>
<dbReference type="SUPFAM" id="SSF51182">
    <property type="entry name" value="RmlC-like cupins"/>
    <property type="match status" value="1"/>
</dbReference>
<dbReference type="InterPro" id="IPR049577">
    <property type="entry name" value="GMPP_N"/>
</dbReference>
<evidence type="ECO:0000256" key="3">
    <source>
        <dbReference type="ARBA" id="ARBA00012387"/>
    </source>
</evidence>
<comment type="catalytic activity">
    <reaction evidence="8">
        <text>alpha-D-mannose 1-phosphate + GTP + H(+) = GDP-alpha-D-mannose + diphosphate</text>
        <dbReference type="Rhea" id="RHEA:15229"/>
        <dbReference type="ChEBI" id="CHEBI:15378"/>
        <dbReference type="ChEBI" id="CHEBI:33019"/>
        <dbReference type="ChEBI" id="CHEBI:37565"/>
        <dbReference type="ChEBI" id="CHEBI:57527"/>
        <dbReference type="ChEBI" id="CHEBI:58409"/>
        <dbReference type="EC" id="2.7.7.13"/>
    </reaction>
</comment>
<evidence type="ECO:0000259" key="12">
    <source>
        <dbReference type="Pfam" id="PF22640"/>
    </source>
</evidence>
<evidence type="ECO:0000313" key="14">
    <source>
        <dbReference type="Proteomes" id="UP001476583"/>
    </source>
</evidence>
<evidence type="ECO:0000313" key="13">
    <source>
        <dbReference type="EMBL" id="WXL26074.1"/>
    </source>
</evidence>
<name>A0ABZ2RPJ0_ECTME</name>
<dbReference type="GO" id="GO:0004475">
    <property type="term" value="F:mannose-1-phosphate guanylyltransferase (GTP) activity"/>
    <property type="evidence" value="ECO:0007669"/>
    <property type="project" value="UniProtKB-EC"/>
</dbReference>
<evidence type="ECO:0000259" key="11">
    <source>
        <dbReference type="Pfam" id="PF01050"/>
    </source>
</evidence>
<evidence type="ECO:0000256" key="8">
    <source>
        <dbReference type="ARBA" id="ARBA00047343"/>
    </source>
</evidence>
<keyword evidence="7" id="KW-0342">GTP-binding</keyword>
<dbReference type="PANTHER" id="PTHR46390">
    <property type="entry name" value="MANNOSE-1-PHOSPHATE GUANYLYLTRANSFERASE"/>
    <property type="match status" value="1"/>
</dbReference>
<evidence type="ECO:0000256" key="1">
    <source>
        <dbReference type="ARBA" id="ARBA00004823"/>
    </source>
</evidence>
<keyword evidence="4 13" id="KW-0808">Transferase</keyword>
<dbReference type="GO" id="GO:0004476">
    <property type="term" value="F:mannose-6-phosphate isomerase activity"/>
    <property type="evidence" value="ECO:0007669"/>
    <property type="project" value="UniProtKB-EC"/>
</dbReference>
<keyword evidence="6" id="KW-0547">Nucleotide-binding</keyword>
<organism evidence="13 14">
    <name type="scientific">Ectopseudomonas mendocina</name>
    <name type="common">Pseudomonas mendocina</name>
    <dbReference type="NCBI Taxonomy" id="300"/>
    <lineage>
        <taxon>Bacteria</taxon>
        <taxon>Pseudomonadati</taxon>
        <taxon>Pseudomonadota</taxon>
        <taxon>Gammaproteobacteria</taxon>
        <taxon>Pseudomonadales</taxon>
        <taxon>Pseudomonadaceae</taxon>
        <taxon>Ectopseudomonas</taxon>
    </lineage>
</organism>
<dbReference type="Proteomes" id="UP001476583">
    <property type="component" value="Chromosome"/>
</dbReference>
<comment type="similarity">
    <text evidence="2 9">Belongs to the mannose-6-phosphate isomerase type 2 family.</text>
</comment>
<evidence type="ECO:0000256" key="4">
    <source>
        <dbReference type="ARBA" id="ARBA00022679"/>
    </source>
</evidence>
<gene>
    <name evidence="13" type="ORF">WG219_00860</name>
</gene>
<dbReference type="SUPFAM" id="SSF53448">
    <property type="entry name" value="Nucleotide-diphospho-sugar transferases"/>
    <property type="match status" value="1"/>
</dbReference>
<dbReference type="InterPro" id="IPR029044">
    <property type="entry name" value="Nucleotide-diphossugar_trans"/>
</dbReference>
<proteinExistence type="inferred from homology"/>
<sequence length="481" mass="53183">MDIIPVILSGGAGTRLWPVSREGHPKPFMRMPDGESLLAKTYRRAAAVASNQCEVITVTNREHYFASRDHFKAAGIGKLPARYILEPEGRNTAPAIAIAAFSVAQRYGEDALLVVMAADHLINDVEAFRRSTQQAAELAKAGYLVTFGIPPTSPETGFGYIESGTPLDEAGAHRVSQFVEKPDLETAQEYLRSGQYLWNSGMFCFTAGTLLRELKQHAPEIYELAQQCLEHSPSNDSNGFIVQELHADSFGTLPDISIDYALMERSTQVAVVPAQFDWSDIGSWGAFSELIPADSSNNRVNGQAILLDTRNTLIYGEDRLVATVGLDNLIVVDTSDAVLIAHADRAQDVGKVAKQLKLNKHDAYRLHRTVNRPWGTYTVLEEGPRFKIKRIVVKPGATLSLQMHHHRSEHWIVVQGMAKVTNGSPEPQLINTNESTYIPAGHKHRLENPGVLDLVMIEVQSGEYLGEDDIVRFEDQYGRIS</sequence>
<dbReference type="Pfam" id="PF01050">
    <property type="entry name" value="MannoseP_isomer"/>
    <property type="match status" value="1"/>
</dbReference>
<keyword evidence="14" id="KW-1185">Reference proteome</keyword>
<accession>A0ABZ2RPJ0</accession>
<keyword evidence="5 13" id="KW-0548">Nucleotidyltransferase</keyword>
<feature type="domain" description="MannoseP isomerase/GMP-like beta-helix" evidence="12">
    <location>
        <begin position="302"/>
        <end position="356"/>
    </location>
</feature>
<dbReference type="PANTHER" id="PTHR46390:SF1">
    <property type="entry name" value="MANNOSE-1-PHOSPHATE GUANYLYLTRANSFERASE"/>
    <property type="match status" value="1"/>
</dbReference>
<reference evidence="13 14" key="1">
    <citation type="submission" date="2024-03" db="EMBL/GenBank/DDBJ databases">
        <title>Complete genome of BD2.</title>
        <authorList>
            <person name="Cao G."/>
        </authorList>
    </citation>
    <scope>NUCLEOTIDE SEQUENCE [LARGE SCALE GENOMIC DNA]</scope>
    <source>
        <strain evidence="13 14">BD2</strain>
    </source>
</reference>
<dbReference type="Gene3D" id="2.60.120.10">
    <property type="entry name" value="Jelly Rolls"/>
    <property type="match status" value="1"/>
</dbReference>
<evidence type="ECO:0000256" key="2">
    <source>
        <dbReference type="ARBA" id="ARBA00006115"/>
    </source>
</evidence>
<dbReference type="InterPro" id="IPR001538">
    <property type="entry name" value="Man6P_isomerase-2_C"/>
</dbReference>
<dbReference type="InterPro" id="IPR054566">
    <property type="entry name" value="ManC/GMP-like_b-helix"/>
</dbReference>
<evidence type="ECO:0000259" key="10">
    <source>
        <dbReference type="Pfam" id="PF00483"/>
    </source>
</evidence>
<evidence type="ECO:0000256" key="7">
    <source>
        <dbReference type="ARBA" id="ARBA00023134"/>
    </source>
</evidence>
<dbReference type="EMBL" id="CP148074">
    <property type="protein sequence ID" value="WXL26074.1"/>
    <property type="molecule type" value="Genomic_DNA"/>
</dbReference>
<dbReference type="InterPro" id="IPR011051">
    <property type="entry name" value="RmlC_Cupin_sf"/>
</dbReference>
<protein>
    <recommendedName>
        <fullName evidence="3">mannose-1-phosphate guanylyltransferase</fullName>
        <ecNumber evidence="3">2.7.7.13</ecNumber>
    </recommendedName>
</protein>
<dbReference type="NCBIfam" id="TIGR01479">
    <property type="entry name" value="GMP_PMI"/>
    <property type="match status" value="1"/>
</dbReference>
<keyword evidence="13" id="KW-0413">Isomerase</keyword>
<dbReference type="Pfam" id="PF22640">
    <property type="entry name" value="ManC_GMP_beta-helix"/>
    <property type="match status" value="1"/>
</dbReference>
<evidence type="ECO:0000256" key="5">
    <source>
        <dbReference type="ARBA" id="ARBA00022695"/>
    </source>
</evidence>
<dbReference type="InterPro" id="IPR006375">
    <property type="entry name" value="Man1P_GuaTrfase/Man6P_Isoase"/>
</dbReference>
<dbReference type="EC" id="2.7.7.13" evidence="3"/>
<evidence type="ECO:0000256" key="9">
    <source>
        <dbReference type="RuleBase" id="RU004190"/>
    </source>
</evidence>
<dbReference type="CDD" id="cd02213">
    <property type="entry name" value="cupin_PMI_typeII_C"/>
    <property type="match status" value="1"/>
</dbReference>
<dbReference type="InterPro" id="IPR051161">
    <property type="entry name" value="Mannose-6P_isomerase_type2"/>
</dbReference>
<dbReference type="CDD" id="cd02509">
    <property type="entry name" value="GDP-M1P_Guanylyltransferase"/>
    <property type="match status" value="1"/>
</dbReference>
<comment type="pathway">
    <text evidence="1">Nucleotide-sugar biosynthesis; GDP-alpha-D-mannose biosynthesis; GDP-alpha-D-mannose from alpha-D-mannose 1-phosphate (GTP route): step 1/1.</text>
</comment>
<dbReference type="Gene3D" id="3.90.550.10">
    <property type="entry name" value="Spore Coat Polysaccharide Biosynthesis Protein SpsA, Chain A"/>
    <property type="match status" value="1"/>
</dbReference>
<feature type="domain" description="Mannose-6-phosphate isomerase type II C-terminal" evidence="11">
    <location>
        <begin position="361"/>
        <end position="475"/>
    </location>
</feature>
<feature type="domain" description="Nucleotidyl transferase" evidence="10">
    <location>
        <begin position="5"/>
        <end position="293"/>
    </location>
</feature>